<comment type="caution">
    <text evidence="3">The sequence shown here is derived from an EMBL/GenBank/DDBJ whole genome shotgun (WGS) entry which is preliminary data.</text>
</comment>
<evidence type="ECO:0000313" key="4">
    <source>
        <dbReference type="Proteomes" id="UP000006334"/>
    </source>
</evidence>
<feature type="chain" id="PRO_5003898812" description="Alginate export domain-containing protein" evidence="1">
    <location>
        <begin position="27"/>
        <end position="434"/>
    </location>
</feature>
<gene>
    <name evidence="3" type="ORF">GLIP_1077</name>
</gene>
<dbReference type="AlphaFoldDB" id="K6WZ44"/>
<dbReference type="EMBL" id="BAEN01000022">
    <property type="protein sequence ID" value="GAC13719.1"/>
    <property type="molecule type" value="Genomic_DNA"/>
</dbReference>
<keyword evidence="4" id="KW-1185">Reference proteome</keyword>
<evidence type="ECO:0000259" key="2">
    <source>
        <dbReference type="Pfam" id="PF13372"/>
    </source>
</evidence>
<accession>K6WZ44</accession>
<proteinExistence type="predicted"/>
<keyword evidence="1" id="KW-0732">Signal</keyword>
<dbReference type="Pfam" id="PF13372">
    <property type="entry name" value="Alginate_exp"/>
    <property type="match status" value="1"/>
</dbReference>
<dbReference type="STRING" id="1127673.GLIP_1077"/>
<dbReference type="InterPro" id="IPR053728">
    <property type="entry name" value="Alginate_Permeability_Chnl"/>
</dbReference>
<organism evidence="3 4">
    <name type="scientific">Aliiglaciecola lipolytica E3</name>
    <dbReference type="NCBI Taxonomy" id="1127673"/>
    <lineage>
        <taxon>Bacteria</taxon>
        <taxon>Pseudomonadati</taxon>
        <taxon>Pseudomonadota</taxon>
        <taxon>Gammaproteobacteria</taxon>
        <taxon>Alteromonadales</taxon>
        <taxon>Alteromonadaceae</taxon>
        <taxon>Aliiglaciecola</taxon>
    </lineage>
</organism>
<reference evidence="3 4" key="1">
    <citation type="journal article" date="2017" name="Antonie Van Leeuwenhoek">
        <title>Rhizobium rhizosphaerae sp. nov., a novel species isolated from rice rhizosphere.</title>
        <authorList>
            <person name="Zhao J.J."/>
            <person name="Zhang J."/>
            <person name="Zhang R.J."/>
            <person name="Zhang C.W."/>
            <person name="Yin H.Q."/>
            <person name="Zhang X.X."/>
        </authorList>
    </citation>
    <scope>NUCLEOTIDE SEQUENCE [LARGE SCALE GENOMIC DNA]</scope>
    <source>
        <strain evidence="3 4">E3</strain>
    </source>
</reference>
<dbReference type="InterPro" id="IPR025388">
    <property type="entry name" value="Alginate_export_dom"/>
</dbReference>
<feature type="domain" description="Alginate export" evidence="2">
    <location>
        <begin position="40"/>
        <end position="416"/>
    </location>
</feature>
<dbReference type="Proteomes" id="UP000006334">
    <property type="component" value="Unassembled WGS sequence"/>
</dbReference>
<dbReference type="OrthoDB" id="9789168at2"/>
<protein>
    <recommendedName>
        <fullName evidence="2">Alginate export domain-containing protein</fullName>
    </recommendedName>
</protein>
<sequence length="434" mass="49470">MRSLYLKIFCQLSAATLFCLSSLALADTPEIDLSGQWDLRFENLTNPLFPTTDERFNQHNQRLSSKLMVKGVMTWSNFELVGELGDSRVYLDNNDPTLGSGQVNTLEPVQLHFSFLGNSETSRSISMQKLSLGRFVIDHGSRRLIGSGYFRNAVNSFDGVISDWQWQDWNVRALYLLPVTRLPGDAQSIDSNDRALDKSFSERRLYGVYATSPSKTWQIQTYWFKEKDGPNLNTANRQLLTMSAHYTLPKTTDWLGDAELILQSGTLHQTTSPDDLNEIDHRAWLFHGELGQMITDNTSLQAVVDIISGDNNNGDDTNRNFDSLYGVRRFDFGPTDVYQAMPRRNLVSLGLKMVSKFSKKDNLLVRYLNFSYHQTPVDSSSDIGNQIEFRWRHQLLPKLRLEFGGAYMMKGDAIAQGNYPDDTLYGYSGFQFKF</sequence>
<evidence type="ECO:0000256" key="1">
    <source>
        <dbReference type="SAM" id="SignalP"/>
    </source>
</evidence>
<dbReference type="Gene3D" id="2.40.160.100">
    <property type="match status" value="1"/>
</dbReference>
<evidence type="ECO:0000313" key="3">
    <source>
        <dbReference type="EMBL" id="GAC13719.1"/>
    </source>
</evidence>
<dbReference type="eggNOG" id="COG3637">
    <property type="taxonomic scope" value="Bacteria"/>
</dbReference>
<name>K6WZ44_9ALTE</name>
<feature type="signal peptide" evidence="1">
    <location>
        <begin position="1"/>
        <end position="26"/>
    </location>
</feature>
<dbReference type="RefSeq" id="WP_008843536.1">
    <property type="nucleotide sequence ID" value="NZ_BAEN01000022.1"/>
</dbReference>